<protein>
    <submittedName>
        <fullName evidence="3">Uncharacterized protein</fullName>
    </submittedName>
</protein>
<feature type="region of interest" description="Disordered" evidence="1">
    <location>
        <begin position="90"/>
        <end position="115"/>
    </location>
</feature>
<evidence type="ECO:0000313" key="3">
    <source>
        <dbReference type="EMBL" id="KAK7382423.1"/>
    </source>
</evidence>
<sequence>MTRSTISPSPISISLTLLFITSACATSLNEIENCEPKLSDGFTVPSQAEKQGQDAIKEYLDSVFTNALFGSDSTETVQNKETYPDSYAIEAESNTQIKDEDKSAYKQPKESAEEHKLVVPRHIQDEGPDSIKKYLDDLFSIAPFGKDSTETGQNQEAHQDSNSNELDSKTHIKQVAENTMDAYKSSNKVSKLKKEEQLVDDDFAVNVELEMVGHGEYVLKIKRVNPSSNNEDEVERAKHLAQNGAMLLHYGEILQDMGEKLIAQSQALLYSVFKMSATPKFKSDQ</sequence>
<evidence type="ECO:0000256" key="1">
    <source>
        <dbReference type="SAM" id="MobiDB-lite"/>
    </source>
</evidence>
<evidence type="ECO:0000313" key="4">
    <source>
        <dbReference type="Proteomes" id="UP001374584"/>
    </source>
</evidence>
<feature type="region of interest" description="Disordered" evidence="1">
    <location>
        <begin position="145"/>
        <end position="166"/>
    </location>
</feature>
<organism evidence="3 4">
    <name type="scientific">Phaseolus coccineus</name>
    <name type="common">Scarlet runner bean</name>
    <name type="synonym">Phaseolus multiflorus</name>
    <dbReference type="NCBI Taxonomy" id="3886"/>
    <lineage>
        <taxon>Eukaryota</taxon>
        <taxon>Viridiplantae</taxon>
        <taxon>Streptophyta</taxon>
        <taxon>Embryophyta</taxon>
        <taxon>Tracheophyta</taxon>
        <taxon>Spermatophyta</taxon>
        <taxon>Magnoliopsida</taxon>
        <taxon>eudicotyledons</taxon>
        <taxon>Gunneridae</taxon>
        <taxon>Pentapetalae</taxon>
        <taxon>rosids</taxon>
        <taxon>fabids</taxon>
        <taxon>Fabales</taxon>
        <taxon>Fabaceae</taxon>
        <taxon>Papilionoideae</taxon>
        <taxon>50 kb inversion clade</taxon>
        <taxon>NPAAA clade</taxon>
        <taxon>indigoferoid/millettioid clade</taxon>
        <taxon>Phaseoleae</taxon>
        <taxon>Phaseolus</taxon>
    </lineage>
</organism>
<feature type="signal peptide" evidence="2">
    <location>
        <begin position="1"/>
        <end position="25"/>
    </location>
</feature>
<comment type="caution">
    <text evidence="3">The sequence shown here is derived from an EMBL/GenBank/DDBJ whole genome shotgun (WGS) entry which is preliminary data.</text>
</comment>
<dbReference type="Proteomes" id="UP001374584">
    <property type="component" value="Unassembled WGS sequence"/>
</dbReference>
<keyword evidence="2" id="KW-0732">Signal</keyword>
<dbReference type="PROSITE" id="PS51257">
    <property type="entry name" value="PROKAR_LIPOPROTEIN"/>
    <property type="match status" value="1"/>
</dbReference>
<evidence type="ECO:0000256" key="2">
    <source>
        <dbReference type="SAM" id="SignalP"/>
    </source>
</evidence>
<accession>A0AAN9WW98</accession>
<feature type="compositionally biased region" description="Polar residues" evidence="1">
    <location>
        <begin position="150"/>
        <end position="165"/>
    </location>
</feature>
<feature type="compositionally biased region" description="Basic and acidic residues" evidence="1">
    <location>
        <begin position="97"/>
        <end position="115"/>
    </location>
</feature>
<name>A0AAN9WW98_PHACN</name>
<dbReference type="EMBL" id="JAYMYR010000001">
    <property type="protein sequence ID" value="KAK7382423.1"/>
    <property type="molecule type" value="Genomic_DNA"/>
</dbReference>
<keyword evidence="4" id="KW-1185">Reference proteome</keyword>
<dbReference type="AlphaFoldDB" id="A0AAN9WW98"/>
<feature type="chain" id="PRO_5043032856" evidence="2">
    <location>
        <begin position="26"/>
        <end position="285"/>
    </location>
</feature>
<proteinExistence type="predicted"/>
<gene>
    <name evidence="3" type="ORF">VNO80_01274</name>
</gene>
<reference evidence="3 4" key="1">
    <citation type="submission" date="2024-01" db="EMBL/GenBank/DDBJ databases">
        <title>The genomes of 5 underutilized Papilionoideae crops provide insights into root nodulation and disease resistanc.</title>
        <authorList>
            <person name="Jiang F."/>
        </authorList>
    </citation>
    <scope>NUCLEOTIDE SEQUENCE [LARGE SCALE GENOMIC DNA]</scope>
    <source>
        <strain evidence="3">JINMINGXINNONG_FW02</strain>
        <tissue evidence="3">Leaves</tissue>
    </source>
</reference>